<dbReference type="EMBL" id="LR721780">
    <property type="protein sequence ID" value="VVW02866.1"/>
    <property type="molecule type" value="Genomic_DNA"/>
</dbReference>
<evidence type="ECO:0000313" key="1">
    <source>
        <dbReference type="EMBL" id="VVW02866.1"/>
    </source>
</evidence>
<protein>
    <submittedName>
        <fullName evidence="1">Uncharacterized protein</fullName>
    </submittedName>
</protein>
<accession>A0A5K1AL39</accession>
<dbReference type="AlphaFoldDB" id="A0A5K1AL39"/>
<gene>
    <name evidence="1" type="ORF">NYM_LOCUS13359</name>
</gene>
<reference evidence="1" key="1">
    <citation type="submission" date="2019-09" db="EMBL/GenBank/DDBJ databases">
        <authorList>
            <person name="Zhang L."/>
        </authorList>
    </citation>
    <scope>NUCLEOTIDE SEQUENCE</scope>
</reference>
<organism evidence="1">
    <name type="scientific">Nymphaea colorata</name>
    <name type="common">pocket water lily</name>
    <dbReference type="NCBI Taxonomy" id="210225"/>
    <lineage>
        <taxon>Eukaryota</taxon>
        <taxon>Viridiplantae</taxon>
        <taxon>Streptophyta</taxon>
        <taxon>Embryophyta</taxon>
        <taxon>Tracheophyta</taxon>
        <taxon>Spermatophyta</taxon>
        <taxon>Magnoliopsida</taxon>
        <taxon>Nymphaeales</taxon>
        <taxon>Nymphaeaceae</taxon>
        <taxon>Nymphaea</taxon>
    </lineage>
</organism>
<sequence length="61" mass="6753">MNRWPLRSSPSAISLSCSMENRPRLPKHKNTTLLSGWESSQLRHSASPSAFFQDAITGPIA</sequence>
<name>A0A5K1AL39_9MAGN</name>
<dbReference type="Gramene" id="NC2G0126280.1">
    <property type="protein sequence ID" value="NC2G0126280.1:cds"/>
    <property type="gene ID" value="NC2G0126280"/>
</dbReference>
<proteinExistence type="predicted"/>